<keyword evidence="4" id="KW-1185">Reference proteome</keyword>
<keyword evidence="1" id="KW-1133">Transmembrane helix</keyword>
<dbReference type="EMBL" id="JAKELL010000052">
    <property type="protein sequence ID" value="KAH8986730.1"/>
    <property type="molecule type" value="Genomic_DNA"/>
</dbReference>
<dbReference type="AlphaFoldDB" id="A0AAD4LCX8"/>
<keyword evidence="2" id="KW-0732">Signal</keyword>
<evidence type="ECO:0000256" key="2">
    <source>
        <dbReference type="SAM" id="SignalP"/>
    </source>
</evidence>
<dbReference type="Proteomes" id="UP001201163">
    <property type="component" value="Unassembled WGS sequence"/>
</dbReference>
<proteinExistence type="predicted"/>
<keyword evidence="1" id="KW-0472">Membrane</keyword>
<evidence type="ECO:0000256" key="1">
    <source>
        <dbReference type="SAM" id="Phobius"/>
    </source>
</evidence>
<accession>A0AAD4LCX8</accession>
<protein>
    <submittedName>
        <fullName evidence="3">Uncharacterized protein</fullName>
    </submittedName>
</protein>
<feature type="transmembrane region" description="Helical" evidence="1">
    <location>
        <begin position="46"/>
        <end position="65"/>
    </location>
</feature>
<reference evidence="3" key="1">
    <citation type="submission" date="2022-01" db="EMBL/GenBank/DDBJ databases">
        <title>Comparative genomics reveals a dynamic genome evolution in the ectomycorrhizal milk-cap (Lactarius) mushrooms.</title>
        <authorList>
            <consortium name="DOE Joint Genome Institute"/>
            <person name="Lebreton A."/>
            <person name="Tang N."/>
            <person name="Kuo A."/>
            <person name="LaButti K."/>
            <person name="Drula E."/>
            <person name="Barry K."/>
            <person name="Clum A."/>
            <person name="Lipzen A."/>
            <person name="Mousain D."/>
            <person name="Ng V."/>
            <person name="Wang R."/>
            <person name="Wang X."/>
            <person name="Dai Y."/>
            <person name="Henrissat B."/>
            <person name="Grigoriev I.V."/>
            <person name="Guerin-Laguette A."/>
            <person name="Yu F."/>
            <person name="Martin F.M."/>
        </authorList>
    </citation>
    <scope>NUCLEOTIDE SEQUENCE</scope>
    <source>
        <strain evidence="3">QP</strain>
    </source>
</reference>
<name>A0AAD4LCX8_9AGAM</name>
<evidence type="ECO:0000313" key="3">
    <source>
        <dbReference type="EMBL" id="KAH8986730.1"/>
    </source>
</evidence>
<gene>
    <name evidence="3" type="ORF">EDB92DRAFT_1878573</name>
</gene>
<sequence>MDFLSTFVLSLIFMCRAVDAMAFPIPPAFERASHLEAPSVFVLEMGFGSIFTMALLFSFLGAYMMKLMGGTRTIAFIARLPRGATLHQTINRLPSLFLALDSRGTQRRVPVRRGRISAPMATVPRRWAPRLTRHALPS</sequence>
<organism evidence="3 4">
    <name type="scientific">Lactarius akahatsu</name>
    <dbReference type="NCBI Taxonomy" id="416441"/>
    <lineage>
        <taxon>Eukaryota</taxon>
        <taxon>Fungi</taxon>
        <taxon>Dikarya</taxon>
        <taxon>Basidiomycota</taxon>
        <taxon>Agaricomycotina</taxon>
        <taxon>Agaricomycetes</taxon>
        <taxon>Russulales</taxon>
        <taxon>Russulaceae</taxon>
        <taxon>Lactarius</taxon>
    </lineage>
</organism>
<keyword evidence="1" id="KW-0812">Transmembrane</keyword>
<feature type="signal peptide" evidence="2">
    <location>
        <begin position="1"/>
        <end position="20"/>
    </location>
</feature>
<comment type="caution">
    <text evidence="3">The sequence shown here is derived from an EMBL/GenBank/DDBJ whole genome shotgun (WGS) entry which is preliminary data.</text>
</comment>
<evidence type="ECO:0000313" key="4">
    <source>
        <dbReference type="Proteomes" id="UP001201163"/>
    </source>
</evidence>
<feature type="chain" id="PRO_5041970529" evidence="2">
    <location>
        <begin position="21"/>
        <end position="138"/>
    </location>
</feature>